<accession>A0A850DR10</accession>
<dbReference type="RefSeq" id="WP_175324837.1">
    <property type="nucleotide sequence ID" value="NZ_BAAAWP010000001.1"/>
</dbReference>
<dbReference type="Proteomes" id="UP000539146">
    <property type="component" value="Unassembled WGS sequence"/>
</dbReference>
<name>A0A850DR10_9MICO</name>
<dbReference type="AlphaFoldDB" id="A0A850DR10"/>
<evidence type="ECO:0000256" key="1">
    <source>
        <dbReference type="SAM" id="Phobius"/>
    </source>
</evidence>
<sequence length="152" mass="16383">MPLGWKFVLAVVFLVVVLIGLSLLPEATPEWVDPVANIVVGGVFGLVLQPVPARPSNRTHAEFAVASLADTTTSVSGSKVAVEQLLQAENLADVVVRLSVVQSQLEQTLNQLVNSLEEWNRLEPGVTDRVLLRRQQRADLAQQLGLGGQNGE</sequence>
<organism evidence="2 3">
    <name type="scientific">Curtobacterium citreum</name>
    <dbReference type="NCBI Taxonomy" id="2036"/>
    <lineage>
        <taxon>Bacteria</taxon>
        <taxon>Bacillati</taxon>
        <taxon>Actinomycetota</taxon>
        <taxon>Actinomycetes</taxon>
        <taxon>Micrococcales</taxon>
        <taxon>Microbacteriaceae</taxon>
        <taxon>Curtobacterium</taxon>
    </lineage>
</organism>
<comment type="caution">
    <text evidence="2">The sequence shown here is derived from an EMBL/GenBank/DDBJ whole genome shotgun (WGS) entry which is preliminary data.</text>
</comment>
<evidence type="ECO:0000313" key="3">
    <source>
        <dbReference type="Proteomes" id="UP000539146"/>
    </source>
</evidence>
<feature type="transmembrane region" description="Helical" evidence="1">
    <location>
        <begin position="7"/>
        <end position="25"/>
    </location>
</feature>
<feature type="transmembrane region" description="Helical" evidence="1">
    <location>
        <begin position="31"/>
        <end position="48"/>
    </location>
</feature>
<gene>
    <name evidence="2" type="ORF">HP467_00410</name>
</gene>
<reference evidence="2 3" key="1">
    <citation type="submission" date="2020-05" db="EMBL/GenBank/DDBJ databases">
        <title>Genome Sequencing of Type Strains.</title>
        <authorList>
            <person name="Lemaire J.F."/>
            <person name="Inderbitzin P."/>
            <person name="Gregorio O.A."/>
            <person name="Collins S.B."/>
            <person name="Wespe N."/>
            <person name="Knight-Connoni V."/>
        </authorList>
    </citation>
    <scope>NUCLEOTIDE SEQUENCE [LARGE SCALE GENOMIC DNA]</scope>
    <source>
        <strain evidence="2 3">DSM 20512</strain>
    </source>
</reference>
<evidence type="ECO:0000313" key="2">
    <source>
        <dbReference type="EMBL" id="NUU26580.1"/>
    </source>
</evidence>
<proteinExistence type="predicted"/>
<protein>
    <submittedName>
        <fullName evidence="2">Uncharacterized protein</fullName>
    </submittedName>
</protein>
<dbReference type="EMBL" id="JABMCG010000038">
    <property type="protein sequence ID" value="NUU26580.1"/>
    <property type="molecule type" value="Genomic_DNA"/>
</dbReference>
<keyword evidence="1" id="KW-0472">Membrane</keyword>
<keyword evidence="1" id="KW-0812">Transmembrane</keyword>
<keyword evidence="1" id="KW-1133">Transmembrane helix</keyword>